<keyword evidence="3" id="KW-1185">Reference proteome</keyword>
<dbReference type="EMBL" id="JADWYR010000001">
    <property type="protein sequence ID" value="MBG9376796.1"/>
    <property type="molecule type" value="Genomic_DNA"/>
</dbReference>
<reference evidence="2" key="1">
    <citation type="submission" date="2020-11" db="EMBL/GenBank/DDBJ databases">
        <title>Bacterial whole genome sequence for Panacibacter sp. DH6.</title>
        <authorList>
            <person name="Le V."/>
            <person name="Ko S."/>
            <person name="Ahn C.-Y."/>
            <person name="Oh H.-M."/>
        </authorList>
    </citation>
    <scope>NUCLEOTIDE SEQUENCE</scope>
    <source>
        <strain evidence="2">DH6</strain>
    </source>
</reference>
<keyword evidence="2" id="KW-0560">Oxidoreductase</keyword>
<sequence length="101" mass="11461">MVRIAKIKIDSLQVHQYYAALKEQMQAAIAKEPGVLTYYAVADKKDETSITILEVYADPTAYQTHIQTPHFKKYKETVKDMVKSLELTDVELIATAMKPAE</sequence>
<evidence type="ECO:0000259" key="1">
    <source>
        <dbReference type="PROSITE" id="PS51725"/>
    </source>
</evidence>
<dbReference type="AlphaFoldDB" id="A0A931GUL6"/>
<gene>
    <name evidence="2" type="ORF">I5907_11145</name>
</gene>
<keyword evidence="2" id="KW-0503">Monooxygenase</keyword>
<organism evidence="2 3">
    <name type="scientific">Panacibacter microcysteis</name>
    <dbReference type="NCBI Taxonomy" id="2793269"/>
    <lineage>
        <taxon>Bacteria</taxon>
        <taxon>Pseudomonadati</taxon>
        <taxon>Bacteroidota</taxon>
        <taxon>Chitinophagia</taxon>
        <taxon>Chitinophagales</taxon>
        <taxon>Chitinophagaceae</taxon>
        <taxon>Panacibacter</taxon>
    </lineage>
</organism>
<protein>
    <submittedName>
        <fullName evidence="2">Antibiotic biosynthesis monooxygenase</fullName>
    </submittedName>
</protein>
<name>A0A931GUL6_9BACT</name>
<dbReference type="Pfam" id="PF03992">
    <property type="entry name" value="ABM"/>
    <property type="match status" value="1"/>
</dbReference>
<dbReference type="RefSeq" id="WP_196990789.1">
    <property type="nucleotide sequence ID" value="NZ_JADWYR010000001.1"/>
</dbReference>
<evidence type="ECO:0000313" key="2">
    <source>
        <dbReference type="EMBL" id="MBG9376796.1"/>
    </source>
</evidence>
<dbReference type="InterPro" id="IPR007138">
    <property type="entry name" value="ABM_dom"/>
</dbReference>
<dbReference type="Proteomes" id="UP000628448">
    <property type="component" value="Unassembled WGS sequence"/>
</dbReference>
<accession>A0A931GUL6</accession>
<dbReference type="PANTHER" id="PTHR33336:SF3">
    <property type="entry name" value="ABM DOMAIN-CONTAINING PROTEIN"/>
    <property type="match status" value="1"/>
</dbReference>
<evidence type="ECO:0000313" key="3">
    <source>
        <dbReference type="Proteomes" id="UP000628448"/>
    </source>
</evidence>
<dbReference type="Gene3D" id="3.30.70.100">
    <property type="match status" value="1"/>
</dbReference>
<dbReference type="SUPFAM" id="SSF54909">
    <property type="entry name" value="Dimeric alpha+beta barrel"/>
    <property type="match status" value="1"/>
</dbReference>
<proteinExistence type="predicted"/>
<dbReference type="InterPro" id="IPR050744">
    <property type="entry name" value="AI-2_Isomerase_LsrG"/>
</dbReference>
<dbReference type="PROSITE" id="PS51725">
    <property type="entry name" value="ABM"/>
    <property type="match status" value="1"/>
</dbReference>
<feature type="domain" description="ABM" evidence="1">
    <location>
        <begin position="1"/>
        <end position="92"/>
    </location>
</feature>
<dbReference type="PANTHER" id="PTHR33336">
    <property type="entry name" value="QUINOL MONOOXYGENASE YGIN-RELATED"/>
    <property type="match status" value="1"/>
</dbReference>
<dbReference type="InterPro" id="IPR011008">
    <property type="entry name" value="Dimeric_a/b-barrel"/>
</dbReference>
<comment type="caution">
    <text evidence="2">The sequence shown here is derived from an EMBL/GenBank/DDBJ whole genome shotgun (WGS) entry which is preliminary data.</text>
</comment>
<dbReference type="GO" id="GO:0004497">
    <property type="term" value="F:monooxygenase activity"/>
    <property type="evidence" value="ECO:0007669"/>
    <property type="project" value="UniProtKB-KW"/>
</dbReference>